<comment type="caution">
    <text evidence="2">The sequence shown here is derived from an EMBL/GenBank/DDBJ whole genome shotgun (WGS) entry which is preliminary data.</text>
</comment>
<keyword evidence="3" id="KW-1185">Reference proteome</keyword>
<dbReference type="AlphaFoldDB" id="A0A8J8T9S7"/>
<proteinExistence type="predicted"/>
<dbReference type="Proteomes" id="UP000785679">
    <property type="component" value="Unassembled WGS sequence"/>
</dbReference>
<organism evidence="2 3">
    <name type="scientific">Halteria grandinella</name>
    <dbReference type="NCBI Taxonomy" id="5974"/>
    <lineage>
        <taxon>Eukaryota</taxon>
        <taxon>Sar</taxon>
        <taxon>Alveolata</taxon>
        <taxon>Ciliophora</taxon>
        <taxon>Intramacronucleata</taxon>
        <taxon>Spirotrichea</taxon>
        <taxon>Stichotrichia</taxon>
        <taxon>Sporadotrichida</taxon>
        <taxon>Halteriidae</taxon>
        <taxon>Halteria</taxon>
    </lineage>
</organism>
<dbReference type="EMBL" id="RRYP01000895">
    <property type="protein sequence ID" value="TNV86691.1"/>
    <property type="molecule type" value="Genomic_DNA"/>
</dbReference>
<keyword evidence="1" id="KW-0732">Signal</keyword>
<name>A0A8J8T9S7_HALGN</name>
<reference evidence="2" key="1">
    <citation type="submission" date="2019-06" db="EMBL/GenBank/DDBJ databases">
        <authorList>
            <person name="Zheng W."/>
        </authorList>
    </citation>
    <scope>NUCLEOTIDE SEQUENCE</scope>
    <source>
        <strain evidence="2">QDHG01</strain>
    </source>
</reference>
<gene>
    <name evidence="2" type="ORF">FGO68_gene10819</name>
</gene>
<feature type="chain" id="PRO_5035256073" evidence="1">
    <location>
        <begin position="20"/>
        <end position="145"/>
    </location>
</feature>
<evidence type="ECO:0000313" key="3">
    <source>
        <dbReference type="Proteomes" id="UP000785679"/>
    </source>
</evidence>
<evidence type="ECO:0000256" key="1">
    <source>
        <dbReference type="SAM" id="SignalP"/>
    </source>
</evidence>
<evidence type="ECO:0000313" key="2">
    <source>
        <dbReference type="EMBL" id="TNV86691.1"/>
    </source>
</evidence>
<sequence>MPNIWSLLTIVTFILTILAHSSLQACVTVQAPFPKIIGGIQGATQFYQIDYNPVSGHLIGGGFSQDQGVRGDSLGTTGYPIVAAYKGAEFQYQWGKAFSNLQSYDYFTGQRSIELALGQSCPHSLLLFMQSCWIQIMGMSFLLPE</sequence>
<protein>
    <submittedName>
        <fullName evidence="2">Uncharacterized protein</fullName>
    </submittedName>
</protein>
<accession>A0A8J8T9S7</accession>
<feature type="signal peptide" evidence="1">
    <location>
        <begin position="1"/>
        <end position="19"/>
    </location>
</feature>